<name>A0A8E2ETC1_9PEZI</name>
<protein>
    <submittedName>
        <fullName evidence="2">Uncharacterized protein</fullName>
    </submittedName>
</protein>
<reference evidence="2 3" key="1">
    <citation type="journal article" date="2016" name="Nat. Commun.">
        <title>Ectomycorrhizal ecology is imprinted in the genome of the dominant symbiotic fungus Cenococcum geophilum.</title>
        <authorList>
            <consortium name="DOE Joint Genome Institute"/>
            <person name="Peter M."/>
            <person name="Kohler A."/>
            <person name="Ohm R.A."/>
            <person name="Kuo A."/>
            <person name="Krutzmann J."/>
            <person name="Morin E."/>
            <person name="Arend M."/>
            <person name="Barry K.W."/>
            <person name="Binder M."/>
            <person name="Choi C."/>
            <person name="Clum A."/>
            <person name="Copeland A."/>
            <person name="Grisel N."/>
            <person name="Haridas S."/>
            <person name="Kipfer T."/>
            <person name="LaButti K."/>
            <person name="Lindquist E."/>
            <person name="Lipzen A."/>
            <person name="Maire R."/>
            <person name="Meier B."/>
            <person name="Mihaltcheva S."/>
            <person name="Molinier V."/>
            <person name="Murat C."/>
            <person name="Poggeler S."/>
            <person name="Quandt C.A."/>
            <person name="Sperisen C."/>
            <person name="Tritt A."/>
            <person name="Tisserant E."/>
            <person name="Crous P.W."/>
            <person name="Henrissat B."/>
            <person name="Nehls U."/>
            <person name="Egli S."/>
            <person name="Spatafora J.W."/>
            <person name="Grigoriev I.V."/>
            <person name="Martin F.M."/>
        </authorList>
    </citation>
    <scope>NUCLEOTIDE SEQUENCE [LARGE SCALE GENOMIC DNA]</scope>
    <source>
        <strain evidence="2 3">CBS 207.34</strain>
    </source>
</reference>
<sequence>MGGRGRTGTATDDQDNGPAPLRFAGALVLLAPTSPKSPTNRLPARPLAGPSGTWIGALVNALPLPTICGVASGGGQAPSHQASPRPVQDQPESFVLGDRRTTTRTAFDPVVILRPNTPPLSQPHSIANAKPKHTRSPLILPFCASLSRAPSSPLACSMPHRALWRSGLRAYWIIWETPLLTPIGPAHLHGH</sequence>
<feature type="region of interest" description="Disordered" evidence="1">
    <location>
        <begin position="72"/>
        <end position="91"/>
    </location>
</feature>
<feature type="region of interest" description="Disordered" evidence="1">
    <location>
        <begin position="1"/>
        <end position="20"/>
    </location>
</feature>
<keyword evidence="3" id="KW-1185">Reference proteome</keyword>
<evidence type="ECO:0000313" key="3">
    <source>
        <dbReference type="Proteomes" id="UP000250140"/>
    </source>
</evidence>
<dbReference type="EMBL" id="KV750489">
    <property type="protein sequence ID" value="OCL04512.1"/>
    <property type="molecule type" value="Genomic_DNA"/>
</dbReference>
<gene>
    <name evidence="2" type="ORF">AOQ84DRAFT_225877</name>
</gene>
<proteinExistence type="predicted"/>
<dbReference type="Proteomes" id="UP000250140">
    <property type="component" value="Unassembled WGS sequence"/>
</dbReference>
<organism evidence="2 3">
    <name type="scientific">Glonium stellatum</name>
    <dbReference type="NCBI Taxonomy" id="574774"/>
    <lineage>
        <taxon>Eukaryota</taxon>
        <taxon>Fungi</taxon>
        <taxon>Dikarya</taxon>
        <taxon>Ascomycota</taxon>
        <taxon>Pezizomycotina</taxon>
        <taxon>Dothideomycetes</taxon>
        <taxon>Pleosporomycetidae</taxon>
        <taxon>Gloniales</taxon>
        <taxon>Gloniaceae</taxon>
        <taxon>Glonium</taxon>
    </lineage>
</organism>
<dbReference type="AlphaFoldDB" id="A0A8E2ETC1"/>
<evidence type="ECO:0000256" key="1">
    <source>
        <dbReference type="SAM" id="MobiDB-lite"/>
    </source>
</evidence>
<evidence type="ECO:0000313" key="2">
    <source>
        <dbReference type="EMBL" id="OCL04512.1"/>
    </source>
</evidence>
<accession>A0A8E2ETC1</accession>